<dbReference type="PANTHER" id="PTHR43011">
    <property type="entry name" value="IRON-SULFUR CLUSTER ASSEMBLY 2 HOMOLOG, MITOCHONDRIAL"/>
    <property type="match status" value="1"/>
</dbReference>
<dbReference type="PANTHER" id="PTHR43011:SF1">
    <property type="entry name" value="IRON-SULFUR CLUSTER ASSEMBLY 2 HOMOLOG, MITOCHONDRIAL"/>
    <property type="match status" value="1"/>
</dbReference>
<dbReference type="SUPFAM" id="SSF89360">
    <property type="entry name" value="HesB-like domain"/>
    <property type="match status" value="1"/>
</dbReference>
<dbReference type="NCBIfam" id="TIGR00049">
    <property type="entry name" value="iron-sulfur cluster assembly accessory protein"/>
    <property type="match status" value="1"/>
</dbReference>
<evidence type="ECO:0000313" key="2">
    <source>
        <dbReference type="EMBL" id="VAX12369.1"/>
    </source>
</evidence>
<dbReference type="InterPro" id="IPR016092">
    <property type="entry name" value="ATAP"/>
</dbReference>
<evidence type="ECO:0000259" key="1">
    <source>
        <dbReference type="Pfam" id="PF01521"/>
    </source>
</evidence>
<protein>
    <submittedName>
        <fullName evidence="2">Probable iron binding protein from the HesB_IscA_SufA family</fullName>
    </submittedName>
</protein>
<dbReference type="GO" id="GO:0016226">
    <property type="term" value="P:iron-sulfur cluster assembly"/>
    <property type="evidence" value="ECO:0007669"/>
    <property type="project" value="InterPro"/>
</dbReference>
<dbReference type="Pfam" id="PF01521">
    <property type="entry name" value="Fe-S_biosyn"/>
    <property type="match status" value="1"/>
</dbReference>
<feature type="domain" description="Core" evidence="1">
    <location>
        <begin position="2"/>
        <end position="97"/>
    </location>
</feature>
<gene>
    <name evidence="2" type="ORF">MNBD_GAMMA24-1235</name>
</gene>
<dbReference type="Gene3D" id="2.60.300.12">
    <property type="entry name" value="HesB-like domain"/>
    <property type="match status" value="1"/>
</dbReference>
<organism evidence="2">
    <name type="scientific">hydrothermal vent metagenome</name>
    <dbReference type="NCBI Taxonomy" id="652676"/>
    <lineage>
        <taxon>unclassified sequences</taxon>
        <taxon>metagenomes</taxon>
        <taxon>ecological metagenomes</taxon>
    </lineage>
</organism>
<sequence length="107" mass="11106">MLSLTERAQQTLSNFINGSETTIEGLRIGVAGGGCSGMQYSMSLVESPKEEDVLIECGEVKIFIDPQSATLLEGVSVDFVDSAQGGGFIFDNPAVSACSSCSKSSSS</sequence>
<dbReference type="EMBL" id="UOFZ01000034">
    <property type="protein sequence ID" value="VAX12369.1"/>
    <property type="molecule type" value="Genomic_DNA"/>
</dbReference>
<dbReference type="InterPro" id="IPR000361">
    <property type="entry name" value="ATAP_core_dom"/>
</dbReference>
<name>A0A3B1B1Z6_9ZZZZ</name>
<accession>A0A3B1B1Z6</accession>
<dbReference type="GO" id="GO:0051537">
    <property type="term" value="F:2 iron, 2 sulfur cluster binding"/>
    <property type="evidence" value="ECO:0007669"/>
    <property type="project" value="TreeGrafter"/>
</dbReference>
<dbReference type="AlphaFoldDB" id="A0A3B1B1Z6"/>
<dbReference type="GO" id="GO:0005506">
    <property type="term" value="F:iron ion binding"/>
    <property type="evidence" value="ECO:0007669"/>
    <property type="project" value="TreeGrafter"/>
</dbReference>
<proteinExistence type="predicted"/>
<dbReference type="InterPro" id="IPR035903">
    <property type="entry name" value="HesB-like_dom_sf"/>
</dbReference>
<dbReference type="GO" id="GO:0051539">
    <property type="term" value="F:4 iron, 4 sulfur cluster binding"/>
    <property type="evidence" value="ECO:0007669"/>
    <property type="project" value="TreeGrafter"/>
</dbReference>
<reference evidence="2" key="1">
    <citation type="submission" date="2018-06" db="EMBL/GenBank/DDBJ databases">
        <authorList>
            <person name="Zhirakovskaya E."/>
        </authorList>
    </citation>
    <scope>NUCLEOTIDE SEQUENCE</scope>
</reference>